<name>A0ABZ3CJU1_9STAP</name>
<dbReference type="Proteomes" id="UP001455384">
    <property type="component" value="Chromosome"/>
</dbReference>
<proteinExistence type="predicted"/>
<protein>
    <submittedName>
        <fullName evidence="1">Uncharacterized protein</fullName>
    </submittedName>
</protein>
<reference evidence="2" key="1">
    <citation type="submission" date="2023-10" db="EMBL/GenBank/DDBJ databases">
        <title>Genome analysis and identification of Salinococcus sp. Bachu38 nov., a PGPR from the rhizosphere of Tamarix.</title>
        <authorList>
            <person name="Liang Z."/>
            <person name="Zhang X."/>
            <person name="Jia J."/>
            <person name="Chen X."/>
            <person name="Wang Y."/>
            <person name="Wang Q."/>
            <person name="Wang R."/>
        </authorList>
    </citation>
    <scope>NUCLEOTIDE SEQUENCE [LARGE SCALE GENOMIC DNA]</scope>
    <source>
        <strain evidence="2">Bachu38</strain>
    </source>
</reference>
<keyword evidence="2" id="KW-1185">Reference proteome</keyword>
<dbReference type="RefSeq" id="WP_342387915.1">
    <property type="nucleotide sequence ID" value="NZ_CP138333.2"/>
</dbReference>
<evidence type="ECO:0000313" key="1">
    <source>
        <dbReference type="EMBL" id="WZX29352.1"/>
    </source>
</evidence>
<dbReference type="EMBL" id="CP138333">
    <property type="protein sequence ID" value="WZX29352.1"/>
    <property type="molecule type" value="Genomic_DNA"/>
</dbReference>
<evidence type="ECO:0000313" key="2">
    <source>
        <dbReference type="Proteomes" id="UP001455384"/>
    </source>
</evidence>
<gene>
    <name evidence="1" type="ORF">RQP18_11930</name>
</gene>
<accession>A0ABZ3CJU1</accession>
<organism evidence="1 2">
    <name type="scientific">Salinicoccus bachuensis</name>
    <dbReference type="NCBI Taxonomy" id="3136731"/>
    <lineage>
        <taxon>Bacteria</taxon>
        <taxon>Bacillati</taxon>
        <taxon>Bacillota</taxon>
        <taxon>Bacilli</taxon>
        <taxon>Bacillales</taxon>
        <taxon>Staphylococcaceae</taxon>
        <taxon>Salinicoccus</taxon>
    </lineage>
</organism>
<sequence length="78" mass="9003">MASVLNEAEQQLIHKMKEDSFPFWASTEPSKNLYENGLLFESMYDGIYMHLDLTSIVRMIDIDAIIDVHIKAGRLKTE</sequence>